<keyword evidence="4" id="KW-0378">Hydrolase</keyword>
<dbReference type="GO" id="GO:0005886">
    <property type="term" value="C:plasma membrane"/>
    <property type="evidence" value="ECO:0007669"/>
    <property type="project" value="TreeGrafter"/>
</dbReference>
<dbReference type="AlphaFoldDB" id="A0AAU9UHJ1"/>
<feature type="domain" description="Beta-hexosaminidase eukaryotic type N-terminal" evidence="9">
    <location>
        <begin position="400"/>
        <end position="525"/>
    </location>
</feature>
<evidence type="ECO:0000256" key="2">
    <source>
        <dbReference type="ARBA" id="ARBA00006285"/>
    </source>
</evidence>
<dbReference type="Proteomes" id="UP001153954">
    <property type="component" value="Unassembled WGS sequence"/>
</dbReference>
<evidence type="ECO:0000313" key="10">
    <source>
        <dbReference type="EMBL" id="CAH2098633.1"/>
    </source>
</evidence>
<evidence type="ECO:0000259" key="9">
    <source>
        <dbReference type="Pfam" id="PF14845"/>
    </source>
</evidence>
<evidence type="ECO:0000256" key="3">
    <source>
        <dbReference type="ARBA" id="ARBA00012663"/>
    </source>
</evidence>
<dbReference type="Gene3D" id="3.30.379.10">
    <property type="entry name" value="Chitobiase/beta-hexosaminidase domain 2-like"/>
    <property type="match status" value="1"/>
</dbReference>
<dbReference type="GO" id="GO:0016231">
    <property type="term" value="F:beta-N-acetylglucosaminidase activity"/>
    <property type="evidence" value="ECO:0007669"/>
    <property type="project" value="TreeGrafter"/>
</dbReference>
<dbReference type="EC" id="3.2.1.52" evidence="3"/>
<sequence>MNFESCSDCYLERIEQRWNQVLLNWVNKCILTEEEEEITYRNLMKAIIKYSDDVSSDDFNKITLTPENFELFIKKQYPILKLSSDMDKEDDNSKKLYLSTSILLYYLCTNSKNSLVDADIRRHLLRDDQMMILLFCEALAEMEVTINNIELATKAACENYLKQEENIATKDAKQNDSELDHMTSSSDDFQRDPILKFKSSITVMPSVVTDKSLSRSSEERFTDESDYNIRYLSTKTDREIGVSVLINNIDVQGTGIQRKNSDNSVLEDSDHYCQPECACTKCSSEGPCCGDVGCTRDLCDDPPKVTDKKKCCVYWKYYFIIGSVILLSLVILLSTLTVWLKKDTSLHAEEKLIEQSDQNNFDWAWICRNSFCKRVYHPFLNVSVYPSLSRCTLLCTGLQIWPYPIGYTYNSKTIIAVATNNLEYKFKSVPSAKVQEYLSGAFKLFLKDLARLEKSGKSKRENYDLSVKKMNIQIEIESDSDPRLRLNTDESYTLNLETNQNEIIIKIVSDSFCGVRNGLETLSQLFLFDQSIGSLITFSNIVIKDAPTYKYRGLMIDTARNFIPVLDLMRTIDGMSSCKLNTFHWRISDVTSFPLYLNKVPIFSEYGPYDKSMVYTRDDVKLLVKRAGIRGIRILIEVAAPGPVGRPWSWLQETTCPRKNNNFTCDNILCLRLSMKEPVFDILQKIYTEIIELTQVDDIFHISNSIFLFNNCYNLMADRDGYLDKALARLKIANKGFLPRLPIIWYSSHLHRDYETWNRFGVQLNEWDQNLSNENLNKFKVIHSSKWDLSCEMKNERCTKYRSWQQMYAWTSWRNVDAFTIEGGESILWTDIVDSTNLDYHVWPRAAAVAERLWSDMVANSTANKSVYLRLDTQRWRMLLRGVNVQPIWPAWCSYNPSPCLQKVQ</sequence>
<keyword evidence="6" id="KW-0326">Glycosidase</keyword>
<dbReference type="SUPFAM" id="SSF51445">
    <property type="entry name" value="(Trans)glycosidases"/>
    <property type="match status" value="1"/>
</dbReference>
<comment type="caution">
    <text evidence="10">The sequence shown here is derived from an EMBL/GenBank/DDBJ whole genome shotgun (WGS) entry which is preliminary data.</text>
</comment>
<evidence type="ECO:0000256" key="5">
    <source>
        <dbReference type="ARBA" id="ARBA00023180"/>
    </source>
</evidence>
<evidence type="ECO:0000256" key="6">
    <source>
        <dbReference type="ARBA" id="ARBA00023295"/>
    </source>
</evidence>
<evidence type="ECO:0000256" key="1">
    <source>
        <dbReference type="ARBA" id="ARBA00001231"/>
    </source>
</evidence>
<keyword evidence="5" id="KW-0325">Glycoprotein</keyword>
<keyword evidence="7" id="KW-0472">Membrane</keyword>
<dbReference type="Pfam" id="PF00728">
    <property type="entry name" value="Glyco_hydro_20"/>
    <property type="match status" value="1"/>
</dbReference>
<evidence type="ECO:0000256" key="7">
    <source>
        <dbReference type="SAM" id="Phobius"/>
    </source>
</evidence>
<gene>
    <name evidence="10" type="ORF">EEDITHA_LOCUS13731</name>
</gene>
<dbReference type="SUPFAM" id="SSF55545">
    <property type="entry name" value="beta-N-acetylhexosaminidase-like domain"/>
    <property type="match status" value="1"/>
</dbReference>
<feature type="domain" description="Glycoside hydrolase family 20 catalytic" evidence="8">
    <location>
        <begin position="549"/>
        <end position="856"/>
    </location>
</feature>
<evidence type="ECO:0000313" key="11">
    <source>
        <dbReference type="Proteomes" id="UP001153954"/>
    </source>
</evidence>
<dbReference type="PRINTS" id="PR00738">
    <property type="entry name" value="GLHYDRLASE20"/>
</dbReference>
<dbReference type="GO" id="GO:0030203">
    <property type="term" value="P:glycosaminoglycan metabolic process"/>
    <property type="evidence" value="ECO:0007669"/>
    <property type="project" value="TreeGrafter"/>
</dbReference>
<dbReference type="InterPro" id="IPR025705">
    <property type="entry name" value="Beta_hexosaminidase_sua/sub"/>
</dbReference>
<keyword evidence="7" id="KW-1133">Transmembrane helix</keyword>
<dbReference type="InterPro" id="IPR029019">
    <property type="entry name" value="HEX_eukaryotic_N"/>
</dbReference>
<comment type="similarity">
    <text evidence="2">Belongs to the glycosyl hydrolase 20 family.</text>
</comment>
<accession>A0AAU9UHJ1</accession>
<comment type="catalytic activity">
    <reaction evidence="1">
        <text>Hydrolysis of terminal non-reducing N-acetyl-D-hexosamine residues in N-acetyl-beta-D-hexosaminides.</text>
        <dbReference type="EC" id="3.2.1.52"/>
    </reaction>
</comment>
<organism evidence="10 11">
    <name type="scientific">Euphydryas editha</name>
    <name type="common">Edith's checkerspot</name>
    <dbReference type="NCBI Taxonomy" id="104508"/>
    <lineage>
        <taxon>Eukaryota</taxon>
        <taxon>Metazoa</taxon>
        <taxon>Ecdysozoa</taxon>
        <taxon>Arthropoda</taxon>
        <taxon>Hexapoda</taxon>
        <taxon>Insecta</taxon>
        <taxon>Pterygota</taxon>
        <taxon>Neoptera</taxon>
        <taxon>Endopterygota</taxon>
        <taxon>Lepidoptera</taxon>
        <taxon>Glossata</taxon>
        <taxon>Ditrysia</taxon>
        <taxon>Papilionoidea</taxon>
        <taxon>Nymphalidae</taxon>
        <taxon>Nymphalinae</taxon>
        <taxon>Euphydryas</taxon>
    </lineage>
</organism>
<dbReference type="InterPro" id="IPR015883">
    <property type="entry name" value="Glyco_hydro_20_cat"/>
</dbReference>
<feature type="transmembrane region" description="Helical" evidence="7">
    <location>
        <begin position="317"/>
        <end position="340"/>
    </location>
</feature>
<dbReference type="InterPro" id="IPR029018">
    <property type="entry name" value="Hex-like_dom2"/>
</dbReference>
<evidence type="ECO:0000259" key="8">
    <source>
        <dbReference type="Pfam" id="PF00728"/>
    </source>
</evidence>
<dbReference type="InterPro" id="IPR017853">
    <property type="entry name" value="GH"/>
</dbReference>
<dbReference type="PANTHER" id="PTHR22600:SF3">
    <property type="entry name" value="BETA-HEXOSAMINIDASE FDL-RELATED"/>
    <property type="match status" value="1"/>
</dbReference>
<dbReference type="Pfam" id="PF14845">
    <property type="entry name" value="Glycohydro_20b2"/>
    <property type="match status" value="1"/>
</dbReference>
<evidence type="ECO:0000256" key="4">
    <source>
        <dbReference type="ARBA" id="ARBA00022801"/>
    </source>
</evidence>
<dbReference type="EMBL" id="CAKOGL010000020">
    <property type="protein sequence ID" value="CAH2098633.1"/>
    <property type="molecule type" value="Genomic_DNA"/>
</dbReference>
<keyword evidence="7" id="KW-0812">Transmembrane</keyword>
<dbReference type="PANTHER" id="PTHR22600">
    <property type="entry name" value="BETA-HEXOSAMINIDASE"/>
    <property type="match status" value="1"/>
</dbReference>
<name>A0AAU9UHJ1_EUPED</name>
<proteinExistence type="inferred from homology"/>
<reference evidence="10" key="1">
    <citation type="submission" date="2022-03" db="EMBL/GenBank/DDBJ databases">
        <authorList>
            <person name="Tunstrom K."/>
        </authorList>
    </citation>
    <scope>NUCLEOTIDE SEQUENCE</scope>
</reference>
<protein>
    <recommendedName>
        <fullName evidence="3">beta-N-acetylhexosaminidase</fullName>
        <ecNumber evidence="3">3.2.1.52</ecNumber>
    </recommendedName>
</protein>
<keyword evidence="11" id="KW-1185">Reference proteome</keyword>
<dbReference type="Gene3D" id="3.20.20.80">
    <property type="entry name" value="Glycosidases"/>
    <property type="match status" value="1"/>
</dbReference>
<dbReference type="GO" id="GO:0005975">
    <property type="term" value="P:carbohydrate metabolic process"/>
    <property type="evidence" value="ECO:0007669"/>
    <property type="project" value="InterPro"/>
</dbReference>